<dbReference type="FunFam" id="3.40.50.1000:FF:000067">
    <property type="entry name" value="HAD phosphatase, family IIIA"/>
    <property type="match status" value="1"/>
</dbReference>
<evidence type="ECO:0000313" key="2">
    <source>
        <dbReference type="Proteomes" id="UP000027142"/>
    </source>
</evidence>
<evidence type="ECO:0000313" key="1">
    <source>
        <dbReference type="EMBL" id="AIC94024.1"/>
    </source>
</evidence>
<dbReference type="SUPFAM" id="SSF56784">
    <property type="entry name" value="HAD-like"/>
    <property type="match status" value="1"/>
</dbReference>
<keyword evidence="2" id="KW-1185">Reference proteome</keyword>
<dbReference type="PANTHER" id="PTHR19288">
    <property type="entry name" value="4-NITROPHENYLPHOSPHATASE-RELATED"/>
    <property type="match status" value="1"/>
</dbReference>
<dbReference type="HOGENOM" id="CLU_056221_4_0_9"/>
<dbReference type="NCBIfam" id="TIGR01549">
    <property type="entry name" value="HAD-SF-IA-v1"/>
    <property type="match status" value="1"/>
</dbReference>
<dbReference type="InterPro" id="IPR010021">
    <property type="entry name" value="PGPP1/Gep4"/>
</dbReference>
<dbReference type="NCBIfam" id="TIGR01668">
    <property type="entry name" value="YqeG_hyp_ppase"/>
    <property type="match status" value="1"/>
</dbReference>
<dbReference type="GO" id="GO:0005737">
    <property type="term" value="C:cytoplasm"/>
    <property type="evidence" value="ECO:0007669"/>
    <property type="project" value="TreeGrafter"/>
</dbReference>
<proteinExistence type="predicted"/>
<dbReference type="AlphaFoldDB" id="A0A060M1T9"/>
<accession>A0A060M1T9</accession>
<gene>
    <name evidence="1" type="ORF">BleG1_1441</name>
</gene>
<dbReference type="Gene3D" id="3.40.50.1000">
    <property type="entry name" value="HAD superfamily/HAD-like"/>
    <property type="match status" value="1"/>
</dbReference>
<dbReference type="PANTHER" id="PTHR19288:SF25">
    <property type="entry name" value="PHOSPHATIDYLGLYCEROPHOSPHATASE GEP4, MITOCHONDRIAL"/>
    <property type="match status" value="1"/>
</dbReference>
<reference evidence="1 2" key="1">
    <citation type="journal article" date="2014" name="Gene">
        <title>A comparative genomic analysis of the alkalitolerant soil bacterium Bacillus lehensis G1.</title>
        <authorList>
            <person name="Noor Y.M."/>
            <person name="Samsulrizal N.H."/>
            <person name="Jema'on N.A."/>
            <person name="Low K.O."/>
            <person name="Ramli A.N."/>
            <person name="Alias N.I."/>
            <person name="Damis S.I."/>
            <person name="Fuzi S.F."/>
            <person name="Isa M.N."/>
            <person name="Murad A.M."/>
            <person name="Raih M.F."/>
            <person name="Bakar F.D."/>
            <person name="Najimudin N."/>
            <person name="Mahadi N.M."/>
            <person name="Illias R.M."/>
        </authorList>
    </citation>
    <scope>NUCLEOTIDE SEQUENCE [LARGE SCALE GENOMIC DNA]</scope>
    <source>
        <strain evidence="1 2">G1</strain>
    </source>
</reference>
<dbReference type="GO" id="GO:0008962">
    <property type="term" value="F:phosphatidylglycerophosphatase activity"/>
    <property type="evidence" value="ECO:0007669"/>
    <property type="project" value="InterPro"/>
</dbReference>
<dbReference type="EMBL" id="CP003923">
    <property type="protein sequence ID" value="AIC94024.1"/>
    <property type="molecule type" value="Genomic_DNA"/>
</dbReference>
<dbReference type="InterPro" id="IPR006439">
    <property type="entry name" value="HAD-SF_hydro_IA"/>
</dbReference>
<organism evidence="1 2">
    <name type="scientific">Shouchella lehensis G1</name>
    <dbReference type="NCBI Taxonomy" id="1246626"/>
    <lineage>
        <taxon>Bacteria</taxon>
        <taxon>Bacillati</taxon>
        <taxon>Bacillota</taxon>
        <taxon>Bacilli</taxon>
        <taxon>Bacillales</taxon>
        <taxon>Bacillaceae</taxon>
        <taxon>Shouchella</taxon>
    </lineage>
</organism>
<protein>
    <submittedName>
        <fullName evidence="1">HAD superfamily hydrolase</fullName>
    </submittedName>
</protein>
<dbReference type="KEGG" id="ble:BleG1_1441"/>
<dbReference type="Proteomes" id="UP000027142">
    <property type="component" value="Chromosome"/>
</dbReference>
<dbReference type="PATRIC" id="fig|1246626.3.peg.1430"/>
<dbReference type="InterPro" id="IPR023214">
    <property type="entry name" value="HAD_sf"/>
</dbReference>
<keyword evidence="1" id="KW-0378">Hydrolase</keyword>
<dbReference type="CDD" id="cd16416">
    <property type="entry name" value="HAD_BsYqeG-like"/>
    <property type="match status" value="1"/>
</dbReference>
<dbReference type="STRING" id="1246626.BleG1_1441"/>
<sequence>MFDRLMPDQYVKSIYEIDFTSLKTKGIKAVITDLDNTLVEWHRAEATPEVQDWFKHLDEFGLKVTIVSNNNEKRVRAFCDPEKRVFIHSAKKPRRKAFRQACERMQVKPEETVVIGDQIFTDVLGGNRAGIHTILVVPVTQTDDWMTKANRKMERFVLRKLKKRGLVKWEDTKRDE</sequence>
<dbReference type="NCBIfam" id="TIGR01509">
    <property type="entry name" value="HAD-SF-IA-v3"/>
    <property type="match status" value="1"/>
</dbReference>
<dbReference type="Pfam" id="PF00702">
    <property type="entry name" value="Hydrolase"/>
    <property type="match status" value="1"/>
</dbReference>
<dbReference type="eggNOG" id="COG2179">
    <property type="taxonomic scope" value="Bacteria"/>
</dbReference>
<dbReference type="InterPro" id="IPR006549">
    <property type="entry name" value="HAD-SF_hydro_IIIA"/>
</dbReference>
<name>A0A060M1T9_9BACI</name>
<dbReference type="NCBIfam" id="TIGR01662">
    <property type="entry name" value="HAD-SF-IIIA"/>
    <property type="match status" value="1"/>
</dbReference>
<dbReference type="InterPro" id="IPR036412">
    <property type="entry name" value="HAD-like_sf"/>
</dbReference>